<accession>H8KS85</accession>
<dbReference type="EMBL" id="CP003349">
    <property type="protein sequence ID" value="AFD07873.1"/>
    <property type="molecule type" value="Genomic_DNA"/>
</dbReference>
<organism evidence="3 4">
    <name type="scientific">Solitalea canadensis (strain ATCC 29591 / DSM 3403 / JCM 21819 / LMG 8368 / NBRC 15130 / NCIMB 12057 / USAM 9D)</name>
    <name type="common">Flexibacter canadensis</name>
    <dbReference type="NCBI Taxonomy" id="929556"/>
    <lineage>
        <taxon>Bacteria</taxon>
        <taxon>Pseudomonadati</taxon>
        <taxon>Bacteroidota</taxon>
        <taxon>Sphingobacteriia</taxon>
        <taxon>Sphingobacteriales</taxon>
        <taxon>Sphingobacteriaceae</taxon>
        <taxon>Solitalea</taxon>
    </lineage>
</organism>
<evidence type="ECO:0000259" key="2">
    <source>
        <dbReference type="Pfam" id="PF13568"/>
    </source>
</evidence>
<feature type="signal peptide" evidence="1">
    <location>
        <begin position="1"/>
        <end position="20"/>
    </location>
</feature>
<dbReference type="eggNOG" id="COG3637">
    <property type="taxonomic scope" value="Bacteria"/>
</dbReference>
<feature type="chain" id="PRO_5003614446" description="Outer membrane protein beta-barrel domain-containing protein" evidence="1">
    <location>
        <begin position="21"/>
        <end position="217"/>
    </location>
</feature>
<dbReference type="Gene3D" id="2.40.160.20">
    <property type="match status" value="1"/>
</dbReference>
<dbReference type="Pfam" id="PF13568">
    <property type="entry name" value="OMP_b-brl_2"/>
    <property type="match status" value="1"/>
</dbReference>
<sequence length="217" mass="23716">MNMKKALLSLLIIIPFLSFSQEKQKISVGVVISPSLTNIRGTNFLPKYYEKTLGYLIGASFNYTINNTISLQTDLSFERKGAVLNVEGTNSQGAYEGQGFKAHSNFDYLTIPLLARATFGSKVKFFINAGPFVGFLISQKETTKASGFPTSKIDYTSLYQCLDAGITAGVGLSVPMNERFSVSLEGRNNLGLVDINKYSGSVMTNSTNFLIGVVYHL</sequence>
<dbReference type="HOGENOM" id="CLU_105807_0_0_10"/>
<dbReference type="InterPro" id="IPR025665">
    <property type="entry name" value="Beta-barrel_OMP_2"/>
</dbReference>
<gene>
    <name evidence="3" type="ordered locus">Solca_2848</name>
</gene>
<protein>
    <recommendedName>
        <fullName evidence="2">Outer membrane protein beta-barrel domain-containing protein</fullName>
    </recommendedName>
</protein>
<dbReference type="OrthoDB" id="947434at2"/>
<name>H8KS85_SOLCM</name>
<dbReference type="SUPFAM" id="SSF56925">
    <property type="entry name" value="OMPA-like"/>
    <property type="match status" value="1"/>
</dbReference>
<proteinExistence type="predicted"/>
<dbReference type="Proteomes" id="UP000007590">
    <property type="component" value="Chromosome"/>
</dbReference>
<keyword evidence="1" id="KW-0732">Signal</keyword>
<dbReference type="STRING" id="929556.Solca_2848"/>
<feature type="domain" description="Outer membrane protein beta-barrel" evidence="2">
    <location>
        <begin position="19"/>
        <end position="195"/>
    </location>
</feature>
<dbReference type="InterPro" id="IPR011250">
    <property type="entry name" value="OMP/PagP_B-barrel"/>
</dbReference>
<dbReference type="KEGG" id="scn:Solca_2848"/>
<evidence type="ECO:0000256" key="1">
    <source>
        <dbReference type="SAM" id="SignalP"/>
    </source>
</evidence>
<reference evidence="3" key="1">
    <citation type="submission" date="2012-02" db="EMBL/GenBank/DDBJ databases">
        <title>The complete genome of Solitalea canadensis DSM 3403.</title>
        <authorList>
            <consortium name="US DOE Joint Genome Institute (JGI-PGF)"/>
            <person name="Lucas S."/>
            <person name="Copeland A."/>
            <person name="Lapidus A."/>
            <person name="Glavina del Rio T."/>
            <person name="Dalin E."/>
            <person name="Tice H."/>
            <person name="Bruce D."/>
            <person name="Goodwin L."/>
            <person name="Pitluck S."/>
            <person name="Peters L."/>
            <person name="Ovchinnikova G."/>
            <person name="Lu M."/>
            <person name="Kyrpides N."/>
            <person name="Mavromatis K."/>
            <person name="Ivanova N."/>
            <person name="Brettin T."/>
            <person name="Detter J.C."/>
            <person name="Han C."/>
            <person name="Larimer F."/>
            <person name="Land M."/>
            <person name="Hauser L."/>
            <person name="Markowitz V."/>
            <person name="Cheng J.-F."/>
            <person name="Hugenholtz P."/>
            <person name="Woyke T."/>
            <person name="Wu D."/>
            <person name="Spring S."/>
            <person name="Schroeder M."/>
            <person name="Kopitz M."/>
            <person name="Brambilla E."/>
            <person name="Klenk H.-P."/>
            <person name="Eisen J.A."/>
        </authorList>
    </citation>
    <scope>NUCLEOTIDE SEQUENCE</scope>
    <source>
        <strain evidence="3">DSM 3403</strain>
    </source>
</reference>
<dbReference type="AlphaFoldDB" id="H8KS85"/>
<dbReference type="RefSeq" id="WP_014681100.1">
    <property type="nucleotide sequence ID" value="NC_017770.1"/>
</dbReference>
<keyword evidence="4" id="KW-1185">Reference proteome</keyword>
<evidence type="ECO:0000313" key="3">
    <source>
        <dbReference type="EMBL" id="AFD07873.1"/>
    </source>
</evidence>
<evidence type="ECO:0000313" key="4">
    <source>
        <dbReference type="Proteomes" id="UP000007590"/>
    </source>
</evidence>